<protein>
    <submittedName>
        <fullName evidence="2">LamG domain-containing protein</fullName>
    </submittedName>
</protein>
<organism evidence="2 3">
    <name type="scientific">Halohasta litorea</name>
    <dbReference type="NCBI Taxonomy" id="869891"/>
    <lineage>
        <taxon>Archaea</taxon>
        <taxon>Methanobacteriati</taxon>
        <taxon>Methanobacteriota</taxon>
        <taxon>Stenosarchaea group</taxon>
        <taxon>Halobacteria</taxon>
        <taxon>Halobacteriales</taxon>
        <taxon>Haloferacaceae</taxon>
        <taxon>Halohasta</taxon>
    </lineage>
</organism>
<dbReference type="InterPro" id="IPR013320">
    <property type="entry name" value="ConA-like_dom_sf"/>
</dbReference>
<feature type="region of interest" description="Disordered" evidence="1">
    <location>
        <begin position="1"/>
        <end position="27"/>
    </location>
</feature>
<proteinExistence type="predicted"/>
<comment type="caution">
    <text evidence="2">The sequence shown here is derived from an EMBL/GenBank/DDBJ whole genome shotgun (WGS) entry which is preliminary data.</text>
</comment>
<dbReference type="Pfam" id="PF13385">
    <property type="entry name" value="Laminin_G_3"/>
    <property type="match status" value="1"/>
</dbReference>
<evidence type="ECO:0000256" key="1">
    <source>
        <dbReference type="SAM" id="MobiDB-lite"/>
    </source>
</evidence>
<keyword evidence="3" id="KW-1185">Reference proteome</keyword>
<dbReference type="Proteomes" id="UP001597052">
    <property type="component" value="Unassembled WGS sequence"/>
</dbReference>
<dbReference type="EMBL" id="JBHUDM010000005">
    <property type="protein sequence ID" value="MFD1643448.1"/>
    <property type="molecule type" value="Genomic_DNA"/>
</dbReference>
<reference evidence="2 3" key="1">
    <citation type="journal article" date="2019" name="Int. J. Syst. Evol. Microbiol.">
        <title>The Global Catalogue of Microorganisms (GCM) 10K type strain sequencing project: providing services to taxonomists for standard genome sequencing and annotation.</title>
        <authorList>
            <consortium name="The Broad Institute Genomics Platform"/>
            <consortium name="The Broad Institute Genome Sequencing Center for Infectious Disease"/>
            <person name="Wu L."/>
            <person name="Ma J."/>
        </authorList>
    </citation>
    <scope>NUCLEOTIDE SEQUENCE [LARGE SCALE GENOMIC DNA]</scope>
    <source>
        <strain evidence="2 3">CGMCC 1.10593</strain>
    </source>
</reference>
<accession>A0ABD6DE77</accession>
<dbReference type="Gene3D" id="2.60.120.200">
    <property type="match status" value="1"/>
</dbReference>
<name>A0ABD6DE77_9EURY</name>
<dbReference type="SUPFAM" id="SSF49899">
    <property type="entry name" value="Concanavalin A-like lectins/glucanases"/>
    <property type="match status" value="1"/>
</dbReference>
<dbReference type="RefSeq" id="WP_256397158.1">
    <property type="nucleotide sequence ID" value="NZ_JANHDJ010000006.1"/>
</dbReference>
<evidence type="ECO:0000313" key="3">
    <source>
        <dbReference type="Proteomes" id="UP001597052"/>
    </source>
</evidence>
<evidence type="ECO:0000313" key="2">
    <source>
        <dbReference type="EMBL" id="MFD1643448.1"/>
    </source>
</evidence>
<dbReference type="AlphaFoldDB" id="A0ABD6DE77"/>
<gene>
    <name evidence="2" type="ORF">ACFSBW_16355</name>
</gene>
<sequence length="268" mass="29248">MTDGSSRFTSDRRTHQEASWAGQADWEAGTTENVELVADDLVGQSPLQTGEISEGRVARWMMNDGSGPVTDEFSNFDLALSGASYSSSGYEGPHSLRFDRNGSEYAHTTTSDVWNDISTNDSFTFIGWVYPFIDDQQFSALVMNAPPDGNQSIRFGINGGASGYDMHITLEDSSFNVGGNRYSTNTWEHFAVTYNGSTLTFYKGGADIGSETLNEPLPDYNENLYVGVWPGGGNPDWFDGKIDAMDIYSRELSSSEVSNHYDTGGVSG</sequence>